<organism evidence="5 6">
    <name type="scientific">Catenuloplanes indicus</name>
    <dbReference type="NCBI Taxonomy" id="137267"/>
    <lineage>
        <taxon>Bacteria</taxon>
        <taxon>Bacillati</taxon>
        <taxon>Actinomycetota</taxon>
        <taxon>Actinomycetes</taxon>
        <taxon>Micromonosporales</taxon>
        <taxon>Micromonosporaceae</taxon>
        <taxon>Catenuloplanes</taxon>
    </lineage>
</organism>
<dbReference type="Proteomes" id="UP001240236">
    <property type="component" value="Unassembled WGS sequence"/>
</dbReference>
<keyword evidence="3" id="KW-0732">Signal</keyword>
<feature type="domain" description="Cell envelope-related transcriptional attenuator" evidence="4">
    <location>
        <begin position="82"/>
        <end position="256"/>
    </location>
</feature>
<dbReference type="EMBL" id="JAUSUZ010000001">
    <property type="protein sequence ID" value="MDQ0367085.1"/>
    <property type="molecule type" value="Genomic_DNA"/>
</dbReference>
<dbReference type="InterPro" id="IPR004474">
    <property type="entry name" value="LytR_CpsA_psr"/>
</dbReference>
<evidence type="ECO:0000256" key="3">
    <source>
        <dbReference type="SAM" id="SignalP"/>
    </source>
</evidence>
<dbReference type="PANTHER" id="PTHR33392">
    <property type="entry name" value="POLYISOPRENYL-TEICHOIC ACID--PEPTIDOGLYCAN TEICHOIC ACID TRANSFERASE TAGU"/>
    <property type="match status" value="1"/>
</dbReference>
<comment type="caution">
    <text evidence="5">The sequence shown here is derived from an EMBL/GenBank/DDBJ whole genome shotgun (WGS) entry which is preliminary data.</text>
</comment>
<dbReference type="AlphaFoldDB" id="A0AAE3W0I9"/>
<keyword evidence="6" id="KW-1185">Reference proteome</keyword>
<name>A0AAE3W0I9_9ACTN</name>
<dbReference type="RefSeq" id="WP_307240904.1">
    <property type="nucleotide sequence ID" value="NZ_JAUSUZ010000001.1"/>
</dbReference>
<feature type="chain" id="PRO_5042124531" evidence="3">
    <location>
        <begin position="26"/>
        <end position="355"/>
    </location>
</feature>
<proteinExistence type="inferred from homology"/>
<evidence type="ECO:0000313" key="5">
    <source>
        <dbReference type="EMBL" id="MDQ0367085.1"/>
    </source>
</evidence>
<feature type="compositionally biased region" description="Pro residues" evidence="2">
    <location>
        <begin position="37"/>
        <end position="55"/>
    </location>
</feature>
<gene>
    <name evidence="5" type="ORF">J2S42_003754</name>
</gene>
<protein>
    <submittedName>
        <fullName evidence="5">LCP family protein required for cell wall assembly</fullName>
    </submittedName>
</protein>
<evidence type="ECO:0000259" key="4">
    <source>
        <dbReference type="Pfam" id="PF03816"/>
    </source>
</evidence>
<reference evidence="5 6" key="1">
    <citation type="submission" date="2023-07" db="EMBL/GenBank/DDBJ databases">
        <title>Sequencing the genomes of 1000 actinobacteria strains.</title>
        <authorList>
            <person name="Klenk H.-P."/>
        </authorList>
    </citation>
    <scope>NUCLEOTIDE SEQUENCE [LARGE SCALE GENOMIC DNA]</scope>
    <source>
        <strain evidence="5 6">DSM 44709</strain>
    </source>
</reference>
<dbReference type="InterPro" id="IPR050922">
    <property type="entry name" value="LytR/CpsA/Psr_CW_biosynth"/>
</dbReference>
<evidence type="ECO:0000256" key="1">
    <source>
        <dbReference type="ARBA" id="ARBA00006068"/>
    </source>
</evidence>
<comment type="similarity">
    <text evidence="1">Belongs to the LytR/CpsA/Psr (LCP) family.</text>
</comment>
<accession>A0AAE3W0I9</accession>
<dbReference type="Pfam" id="PF03816">
    <property type="entry name" value="LytR_cpsA_psr"/>
    <property type="match status" value="1"/>
</dbReference>
<evidence type="ECO:0000313" key="6">
    <source>
        <dbReference type="Proteomes" id="UP001240236"/>
    </source>
</evidence>
<dbReference type="Gene3D" id="3.40.630.190">
    <property type="entry name" value="LCP protein"/>
    <property type="match status" value="1"/>
</dbReference>
<dbReference type="PANTHER" id="PTHR33392:SF6">
    <property type="entry name" value="POLYISOPRENYL-TEICHOIC ACID--PEPTIDOGLYCAN TEICHOIC ACID TRANSFERASE TAGU"/>
    <property type="match status" value="1"/>
</dbReference>
<feature type="signal peptide" evidence="3">
    <location>
        <begin position="1"/>
        <end position="25"/>
    </location>
</feature>
<feature type="region of interest" description="Disordered" evidence="2">
    <location>
        <begin position="35"/>
        <end position="56"/>
    </location>
</feature>
<evidence type="ECO:0000256" key="2">
    <source>
        <dbReference type="SAM" id="MobiDB-lite"/>
    </source>
</evidence>
<sequence>MPRRRLIIVSLTAALAVLIAGGAYAVARPRPAAPVSVPSPAPAASPSASPSPPPGADITGGPLNLLIVGVDTRIDEPGWQPHSDALMILHITRDLRAAYLTSLPRDLVVDVPAFPPAGFRGGTHKITEAMAYGSAVPGGRPDPAQGVRLLATTVGNYTGIKRFDATAVISMEGYDDLIDALGGVRIHVDVQTPSIHRKPDGTRRAGDGDPQQVYRVGTMTMTGWQAIDYARQRYLTGGDYTRQRHHRQLLKAMLTAATDEGLLRDVTRMESVLAAVAGTLVFDGGAHTAVDLAFALSHLRPADLTLVGLPGDAVYESGAYVGEALNPPSADYFKCLRAGTLPAFTHDHPDLVDRA</sequence>